<organism evidence="1 2">
    <name type="scientific">Paraburkholderia rhynchosiae</name>
    <dbReference type="NCBI Taxonomy" id="487049"/>
    <lineage>
        <taxon>Bacteria</taxon>
        <taxon>Pseudomonadati</taxon>
        <taxon>Pseudomonadota</taxon>
        <taxon>Betaproteobacteria</taxon>
        <taxon>Burkholderiales</taxon>
        <taxon>Burkholderiaceae</taxon>
        <taxon>Paraburkholderia</taxon>
    </lineage>
</organism>
<evidence type="ECO:0000313" key="2">
    <source>
        <dbReference type="Proteomes" id="UP000494205"/>
    </source>
</evidence>
<proteinExistence type="predicted"/>
<reference evidence="1 2" key="1">
    <citation type="submission" date="2020-04" db="EMBL/GenBank/DDBJ databases">
        <authorList>
            <person name="De Canck E."/>
        </authorList>
    </citation>
    <scope>NUCLEOTIDE SEQUENCE [LARGE SCALE GENOMIC DNA]</scope>
    <source>
        <strain evidence="1 2">LMG 27174</strain>
    </source>
</reference>
<sequence>MKDEKQVAAHRAASLKTPTRLTEAWRTVASQ</sequence>
<accession>A0A6J5BMQ4</accession>
<name>A0A6J5BMQ4_9BURK</name>
<dbReference type="EMBL" id="CADIJZ010000015">
    <property type="protein sequence ID" value="CAB3709307.1"/>
    <property type="molecule type" value="Genomic_DNA"/>
</dbReference>
<evidence type="ECO:0000313" key="1">
    <source>
        <dbReference type="EMBL" id="CAB3709307.1"/>
    </source>
</evidence>
<dbReference type="AlphaFoldDB" id="A0A6J5BMQ4"/>
<gene>
    <name evidence="1" type="ORF">LMG27174_04136</name>
</gene>
<protein>
    <submittedName>
        <fullName evidence="1">Uncharacterized protein</fullName>
    </submittedName>
</protein>
<dbReference type="Proteomes" id="UP000494205">
    <property type="component" value="Unassembled WGS sequence"/>
</dbReference>